<dbReference type="RefSeq" id="WP_121458580.1">
    <property type="nucleotide sequence ID" value="NZ_RBXP01000016.1"/>
</dbReference>
<evidence type="ECO:0000313" key="2">
    <source>
        <dbReference type="EMBL" id="RKT51043.1"/>
    </source>
</evidence>
<organism evidence="2 3">
    <name type="scientific">Azonexus fungiphilus</name>
    <dbReference type="NCBI Taxonomy" id="146940"/>
    <lineage>
        <taxon>Bacteria</taxon>
        <taxon>Pseudomonadati</taxon>
        <taxon>Pseudomonadota</taxon>
        <taxon>Betaproteobacteria</taxon>
        <taxon>Rhodocyclales</taxon>
        <taxon>Azonexaceae</taxon>
        <taxon>Azonexus</taxon>
    </lineage>
</organism>
<gene>
    <name evidence="2" type="ORF">DFR40_2250</name>
</gene>
<feature type="region of interest" description="Disordered" evidence="1">
    <location>
        <begin position="129"/>
        <end position="153"/>
    </location>
</feature>
<evidence type="ECO:0000256" key="1">
    <source>
        <dbReference type="SAM" id="MobiDB-lite"/>
    </source>
</evidence>
<name>A0A495VRF5_9RHOO</name>
<proteinExistence type="predicted"/>
<reference evidence="2 3" key="1">
    <citation type="submission" date="2018-10" db="EMBL/GenBank/DDBJ databases">
        <title>Genomic Encyclopedia of Type Strains, Phase IV (KMG-IV): sequencing the most valuable type-strain genomes for metagenomic binning, comparative biology and taxonomic classification.</title>
        <authorList>
            <person name="Goeker M."/>
        </authorList>
    </citation>
    <scope>NUCLEOTIDE SEQUENCE [LARGE SCALE GENOMIC DNA]</scope>
    <source>
        <strain evidence="2 3">DSM 23841</strain>
    </source>
</reference>
<protein>
    <recommendedName>
        <fullName evidence="4">Tellurite resistance protein TerB</fullName>
    </recommendedName>
</protein>
<dbReference type="Gene3D" id="1.10.3680.10">
    <property type="entry name" value="TerB-like"/>
    <property type="match status" value="1"/>
</dbReference>
<accession>A0A495VRF5</accession>
<sequence length="153" mass="16677">MRPYPPNSPRAIARVVALGMLIDGVADQAEYALIEQDDCLQALGIDSTLIDAVIHELYQDLDLGGSMTRTLDQRLTAGDLAKVLAEISLPFLQQTLLRGMMRVVLANDELSTGEARLIREALVQWTSDEGVGHHPIPANPPRRRAADRAAQVA</sequence>
<dbReference type="AlphaFoldDB" id="A0A495VRF5"/>
<evidence type="ECO:0008006" key="4">
    <source>
        <dbReference type="Google" id="ProtNLM"/>
    </source>
</evidence>
<comment type="caution">
    <text evidence="2">The sequence shown here is derived from an EMBL/GenBank/DDBJ whole genome shotgun (WGS) entry which is preliminary data.</text>
</comment>
<dbReference type="EMBL" id="RBXP01000016">
    <property type="protein sequence ID" value="RKT51043.1"/>
    <property type="molecule type" value="Genomic_DNA"/>
</dbReference>
<evidence type="ECO:0000313" key="3">
    <source>
        <dbReference type="Proteomes" id="UP000270626"/>
    </source>
</evidence>
<dbReference type="Proteomes" id="UP000270626">
    <property type="component" value="Unassembled WGS sequence"/>
</dbReference>
<dbReference type="InterPro" id="IPR029024">
    <property type="entry name" value="TerB-like"/>
</dbReference>
<keyword evidence="3" id="KW-1185">Reference proteome</keyword>
<dbReference type="SUPFAM" id="SSF158682">
    <property type="entry name" value="TerB-like"/>
    <property type="match status" value="1"/>
</dbReference>
<dbReference type="OrthoDB" id="8526975at2"/>